<dbReference type="PANTHER" id="PTHR36061">
    <property type="match status" value="1"/>
</dbReference>
<dbReference type="Proteomes" id="UP000237000">
    <property type="component" value="Unassembled WGS sequence"/>
</dbReference>
<feature type="region of interest" description="Disordered" evidence="1">
    <location>
        <begin position="60"/>
        <end position="101"/>
    </location>
</feature>
<protein>
    <submittedName>
        <fullName evidence="2">Uncharacterized protein</fullName>
    </submittedName>
</protein>
<name>A0A2P5E2Y4_TREOI</name>
<sequence length="184" mass="19391">MALSNSISVSVSVSVSTTTPRPNYTCSLSFRHERPFLALLPISLSTNTLQFPLLRAAAAAKSQTGPVEKKRSSSSANKKRKKKGKRGGAVDDGDGNNAQSDGLSFSEVEIVEDESGLGAVGSSVSGSDSRSLGYYGTPLPKPPAGFVVDDHGKVLMASTKRIATIVSSFSMLKSLLKLLLLVRF</sequence>
<gene>
    <name evidence="2" type="ORF">TorRG33x02_235240</name>
</gene>
<comment type="caution">
    <text evidence="2">The sequence shown here is derived from an EMBL/GenBank/DDBJ whole genome shotgun (WGS) entry which is preliminary data.</text>
</comment>
<keyword evidence="3" id="KW-1185">Reference proteome</keyword>
<dbReference type="PANTHER" id="PTHR36061:SF3">
    <property type="entry name" value="OS04G0692200 PROTEIN"/>
    <property type="match status" value="1"/>
</dbReference>
<proteinExistence type="predicted"/>
<evidence type="ECO:0000313" key="3">
    <source>
        <dbReference type="Proteomes" id="UP000237000"/>
    </source>
</evidence>
<dbReference type="InParanoid" id="A0A2P5E2Y4"/>
<dbReference type="OrthoDB" id="1160084at2759"/>
<dbReference type="EMBL" id="JXTC01000233">
    <property type="protein sequence ID" value="PON79905.1"/>
    <property type="molecule type" value="Genomic_DNA"/>
</dbReference>
<organism evidence="2 3">
    <name type="scientific">Trema orientale</name>
    <name type="common">Charcoal tree</name>
    <name type="synonym">Celtis orientalis</name>
    <dbReference type="NCBI Taxonomy" id="63057"/>
    <lineage>
        <taxon>Eukaryota</taxon>
        <taxon>Viridiplantae</taxon>
        <taxon>Streptophyta</taxon>
        <taxon>Embryophyta</taxon>
        <taxon>Tracheophyta</taxon>
        <taxon>Spermatophyta</taxon>
        <taxon>Magnoliopsida</taxon>
        <taxon>eudicotyledons</taxon>
        <taxon>Gunneridae</taxon>
        <taxon>Pentapetalae</taxon>
        <taxon>rosids</taxon>
        <taxon>fabids</taxon>
        <taxon>Rosales</taxon>
        <taxon>Cannabaceae</taxon>
        <taxon>Trema</taxon>
    </lineage>
</organism>
<dbReference type="AlphaFoldDB" id="A0A2P5E2Y4"/>
<evidence type="ECO:0000256" key="1">
    <source>
        <dbReference type="SAM" id="MobiDB-lite"/>
    </source>
</evidence>
<feature type="compositionally biased region" description="Basic residues" evidence="1">
    <location>
        <begin position="77"/>
        <end position="86"/>
    </location>
</feature>
<accession>A0A2P5E2Y4</accession>
<evidence type="ECO:0000313" key="2">
    <source>
        <dbReference type="EMBL" id="PON79905.1"/>
    </source>
</evidence>
<reference evidence="3" key="1">
    <citation type="submission" date="2016-06" db="EMBL/GenBank/DDBJ databases">
        <title>Parallel loss of symbiosis genes in relatives of nitrogen-fixing non-legume Parasponia.</title>
        <authorList>
            <person name="Van Velzen R."/>
            <person name="Holmer R."/>
            <person name="Bu F."/>
            <person name="Rutten L."/>
            <person name="Van Zeijl A."/>
            <person name="Liu W."/>
            <person name="Santuari L."/>
            <person name="Cao Q."/>
            <person name="Sharma T."/>
            <person name="Shen D."/>
            <person name="Roswanjaya Y."/>
            <person name="Wardhani T."/>
            <person name="Kalhor M.S."/>
            <person name="Jansen J."/>
            <person name="Van den Hoogen J."/>
            <person name="Gungor B."/>
            <person name="Hartog M."/>
            <person name="Hontelez J."/>
            <person name="Verver J."/>
            <person name="Yang W.-C."/>
            <person name="Schijlen E."/>
            <person name="Repin R."/>
            <person name="Schilthuizen M."/>
            <person name="Schranz E."/>
            <person name="Heidstra R."/>
            <person name="Miyata K."/>
            <person name="Fedorova E."/>
            <person name="Kohlen W."/>
            <person name="Bisseling T."/>
            <person name="Smit S."/>
            <person name="Geurts R."/>
        </authorList>
    </citation>
    <scope>NUCLEOTIDE SEQUENCE [LARGE SCALE GENOMIC DNA]</scope>
    <source>
        <strain evidence="3">cv. RG33-2</strain>
    </source>
</reference>